<dbReference type="AlphaFoldDB" id="A0A9N7TW34"/>
<proteinExistence type="predicted"/>
<gene>
    <name evidence="1" type="ORF">PLEPLA_LOCUS7017</name>
</gene>
<dbReference type="Proteomes" id="UP001153269">
    <property type="component" value="Unassembled WGS sequence"/>
</dbReference>
<name>A0A9N7TW34_PLEPL</name>
<accession>A0A9N7TW34</accession>
<sequence length="153" mass="16674">MDSATGVEFDCFGTEEEKHDQDGTVLKFGALLPVLLKLGLTWNHWRLINGSCRRLWREDVTSGEGGGRGGGVGSGGGGRGCFVVCDCVIYSHPCQKLAGIGSSPFDPQMSRVRFIPWRMLTWEQCRQQLDVAASGGNIRRQLDISAVKSLAML</sequence>
<dbReference type="EMBL" id="CADEAL010000370">
    <property type="protein sequence ID" value="CAB1419189.1"/>
    <property type="molecule type" value="Genomic_DNA"/>
</dbReference>
<keyword evidence="2" id="KW-1185">Reference proteome</keyword>
<protein>
    <submittedName>
        <fullName evidence="1">Uncharacterized protein</fullName>
    </submittedName>
</protein>
<organism evidence="1 2">
    <name type="scientific">Pleuronectes platessa</name>
    <name type="common">European plaice</name>
    <dbReference type="NCBI Taxonomy" id="8262"/>
    <lineage>
        <taxon>Eukaryota</taxon>
        <taxon>Metazoa</taxon>
        <taxon>Chordata</taxon>
        <taxon>Craniata</taxon>
        <taxon>Vertebrata</taxon>
        <taxon>Euteleostomi</taxon>
        <taxon>Actinopterygii</taxon>
        <taxon>Neopterygii</taxon>
        <taxon>Teleostei</taxon>
        <taxon>Neoteleostei</taxon>
        <taxon>Acanthomorphata</taxon>
        <taxon>Carangaria</taxon>
        <taxon>Pleuronectiformes</taxon>
        <taxon>Pleuronectoidei</taxon>
        <taxon>Pleuronectidae</taxon>
        <taxon>Pleuronectes</taxon>
    </lineage>
</organism>
<reference evidence="1" key="1">
    <citation type="submission" date="2020-03" db="EMBL/GenBank/DDBJ databases">
        <authorList>
            <person name="Weist P."/>
        </authorList>
    </citation>
    <scope>NUCLEOTIDE SEQUENCE</scope>
</reference>
<comment type="caution">
    <text evidence="1">The sequence shown here is derived from an EMBL/GenBank/DDBJ whole genome shotgun (WGS) entry which is preliminary data.</text>
</comment>
<evidence type="ECO:0000313" key="2">
    <source>
        <dbReference type="Proteomes" id="UP001153269"/>
    </source>
</evidence>
<evidence type="ECO:0000313" key="1">
    <source>
        <dbReference type="EMBL" id="CAB1419189.1"/>
    </source>
</evidence>